<evidence type="ECO:0000313" key="5">
    <source>
        <dbReference type="EMBL" id="WXB92450.1"/>
    </source>
</evidence>
<dbReference type="InterPro" id="IPR052379">
    <property type="entry name" value="Type_VII_TA_RNase"/>
</dbReference>
<sequence length="145" mass="16678">MYFVDRKKIEETLKFMEVQLTLFQEQKNFETALEQAALERIAHTVIESMLDVGNAMIDGFIMRDPGSYEDIVDILDDEKVISKEMTASLKAMVALRKVLVQQYTAVNHKDIQQAMEAHFSSMQQFPEKVRQYLTNELGPVSAFLP</sequence>
<evidence type="ECO:0000256" key="4">
    <source>
        <dbReference type="ARBA" id="ARBA00024207"/>
    </source>
</evidence>
<dbReference type="PANTHER" id="PTHR33397:SF5">
    <property type="entry name" value="RNASE YUTE-RELATED"/>
    <property type="match status" value="1"/>
</dbReference>
<dbReference type="InterPro" id="IPR037038">
    <property type="entry name" value="HepT-like_sf"/>
</dbReference>
<dbReference type="RefSeq" id="WP_338750962.1">
    <property type="nucleotide sequence ID" value="NZ_CP147404.1"/>
</dbReference>
<accession>A0ABZ2N4Z8</accession>
<dbReference type="PANTHER" id="PTHR33397">
    <property type="entry name" value="UPF0331 PROTEIN YUTE"/>
    <property type="match status" value="1"/>
</dbReference>
<evidence type="ECO:0000256" key="3">
    <source>
        <dbReference type="ARBA" id="ARBA00022801"/>
    </source>
</evidence>
<evidence type="ECO:0000313" key="6">
    <source>
        <dbReference type="Proteomes" id="UP001387364"/>
    </source>
</evidence>
<dbReference type="Gene3D" id="1.20.120.580">
    <property type="entry name" value="bsu32300-like"/>
    <property type="match status" value="1"/>
</dbReference>
<dbReference type="Pfam" id="PF01934">
    <property type="entry name" value="HepT-like"/>
    <property type="match status" value="1"/>
</dbReference>
<keyword evidence="6" id="KW-1185">Reference proteome</keyword>
<keyword evidence="2" id="KW-0540">Nuclease</keyword>
<organism evidence="5 6">
    <name type="scientific">Bacillus kandeliae</name>
    <dbReference type="NCBI Taxonomy" id="3129297"/>
    <lineage>
        <taxon>Bacteria</taxon>
        <taxon>Bacillati</taxon>
        <taxon>Bacillota</taxon>
        <taxon>Bacilli</taxon>
        <taxon>Bacillales</taxon>
        <taxon>Bacillaceae</taxon>
        <taxon>Bacillus</taxon>
    </lineage>
</organism>
<comment type="similarity">
    <text evidence="4">Belongs to the HepT RNase toxin family.</text>
</comment>
<reference evidence="5 6" key="1">
    <citation type="submission" date="2024-02" db="EMBL/GenBank/DDBJ databases">
        <title>Seven novel Bacillus-like species.</title>
        <authorList>
            <person name="Liu G."/>
        </authorList>
    </citation>
    <scope>NUCLEOTIDE SEQUENCE [LARGE SCALE GENOMIC DNA]</scope>
    <source>
        <strain evidence="5 6">FJAT-52991</strain>
    </source>
</reference>
<dbReference type="EMBL" id="CP147404">
    <property type="protein sequence ID" value="WXB92450.1"/>
    <property type="molecule type" value="Genomic_DNA"/>
</dbReference>
<gene>
    <name evidence="5" type="ORF">WDJ61_14610</name>
</gene>
<name>A0ABZ2N4Z8_9BACI</name>
<keyword evidence="1" id="KW-1277">Toxin-antitoxin system</keyword>
<evidence type="ECO:0000256" key="2">
    <source>
        <dbReference type="ARBA" id="ARBA00022722"/>
    </source>
</evidence>
<proteinExistence type="inferred from homology"/>
<dbReference type="InterPro" id="IPR008201">
    <property type="entry name" value="HepT-like"/>
</dbReference>
<keyword evidence="3" id="KW-0378">Hydrolase</keyword>
<dbReference type="NCBIfam" id="NF047751">
    <property type="entry name" value="HepT_toxin"/>
    <property type="match status" value="1"/>
</dbReference>
<evidence type="ECO:0000256" key="1">
    <source>
        <dbReference type="ARBA" id="ARBA00022649"/>
    </source>
</evidence>
<dbReference type="Proteomes" id="UP001387364">
    <property type="component" value="Chromosome"/>
</dbReference>
<protein>
    <submittedName>
        <fullName evidence="5">DUF86 domain-containing protein</fullName>
    </submittedName>
</protein>